<dbReference type="Proteomes" id="UP000304148">
    <property type="component" value="Chromosome"/>
</dbReference>
<keyword evidence="1" id="KW-1133">Transmembrane helix</keyword>
<dbReference type="EMBL" id="LS992241">
    <property type="protein sequence ID" value="SYX83500.1"/>
    <property type="molecule type" value="Genomic_DNA"/>
</dbReference>
<reference evidence="3" key="1">
    <citation type="submission" date="2018-08" db="EMBL/GenBank/DDBJ databases">
        <authorList>
            <person name="Chevrot R."/>
        </authorList>
    </citation>
    <scope>NUCLEOTIDE SEQUENCE [LARGE SCALE GENOMIC DNA]</scope>
</reference>
<feature type="transmembrane region" description="Helical" evidence="1">
    <location>
        <begin position="32"/>
        <end position="51"/>
    </location>
</feature>
<keyword evidence="1" id="KW-0472">Membrane</keyword>
<gene>
    <name evidence="2" type="ORF">PBLR_11922</name>
</gene>
<keyword evidence="1" id="KW-0812">Transmembrane</keyword>
<dbReference type="RefSeq" id="WP_232055548.1">
    <property type="nucleotide sequence ID" value="NZ_LS992241.1"/>
</dbReference>
<evidence type="ECO:0000313" key="3">
    <source>
        <dbReference type="Proteomes" id="UP000304148"/>
    </source>
</evidence>
<evidence type="ECO:0000313" key="2">
    <source>
        <dbReference type="EMBL" id="SYX83500.1"/>
    </source>
</evidence>
<name>A0A383R982_PAEAL</name>
<proteinExistence type="predicted"/>
<organism evidence="2 3">
    <name type="scientific">Paenibacillus alvei</name>
    <name type="common">Bacillus alvei</name>
    <dbReference type="NCBI Taxonomy" id="44250"/>
    <lineage>
        <taxon>Bacteria</taxon>
        <taxon>Bacillati</taxon>
        <taxon>Bacillota</taxon>
        <taxon>Bacilli</taxon>
        <taxon>Bacillales</taxon>
        <taxon>Paenibacillaceae</taxon>
        <taxon>Paenibacillus</taxon>
    </lineage>
</organism>
<protein>
    <recommendedName>
        <fullName evidence="4">6-phosphogluconate dehydrogenase</fullName>
    </recommendedName>
</protein>
<evidence type="ECO:0000256" key="1">
    <source>
        <dbReference type="SAM" id="Phobius"/>
    </source>
</evidence>
<dbReference type="AlphaFoldDB" id="A0A383R982"/>
<evidence type="ECO:0008006" key="4">
    <source>
        <dbReference type="Google" id="ProtNLM"/>
    </source>
</evidence>
<feature type="transmembrane region" description="Helical" evidence="1">
    <location>
        <begin position="57"/>
        <end position="81"/>
    </location>
</feature>
<sequence length="169" mass="18896">MTTKKLHTTYHAYQNGADEMNYQVKVPTRTKAILGGSLLFSAGMLQIAAMTERTFPVLFFMQMAVIGIVVMSLIAGAYATWVKRTVEIDPTSDTIRLHGNVYHANEIESIKIKGVNSPAIGIQLKSKHIIPLKCCFSFTKGEQSGNEELLKWAERNGVPVKQTYFITWI</sequence>
<accession>A0A383R982</accession>